<proteinExistence type="predicted"/>
<evidence type="ECO:0000313" key="1">
    <source>
        <dbReference type="EMBL" id="KAJ3496234.1"/>
    </source>
</evidence>
<dbReference type="EMBL" id="JANAKD010000208">
    <property type="protein sequence ID" value="KAJ3496234.1"/>
    <property type="molecule type" value="Genomic_DNA"/>
</dbReference>
<keyword evidence="2" id="KW-1185">Reference proteome</keyword>
<comment type="caution">
    <text evidence="1">The sequence shown here is derived from an EMBL/GenBank/DDBJ whole genome shotgun (WGS) entry which is preliminary data.</text>
</comment>
<protein>
    <submittedName>
        <fullName evidence="1">Uncharacterized protein</fullName>
    </submittedName>
</protein>
<accession>A0ACC1R1A2</accession>
<name>A0ACC1R1A2_9HYPO</name>
<reference evidence="1" key="1">
    <citation type="submission" date="2022-07" db="EMBL/GenBank/DDBJ databases">
        <title>Genome Sequence of Lecanicillium saksenae.</title>
        <authorList>
            <person name="Buettner E."/>
        </authorList>
    </citation>
    <scope>NUCLEOTIDE SEQUENCE</scope>
    <source>
        <strain evidence="1">VT-O1</strain>
    </source>
</reference>
<sequence length="475" mass="53717">MPLKSPITALAPETHLQIIQSLAFLDKVNLSATCKLFRKLLVPDIFKKLLFGNWDDGPASVLAVAKAHGQVTEAIALTLTAGAGEETEVPALLTDAAAVLSGHWTPNVLTIVLTFDFEFEDLGEGEWSDERDWLETPENDDDVELAEKKYLWRAVVNETWLAVSKNTTVKELIIDGFFPVLASAYRRPEFTRFLGQIEHAVFNLASDEGMPDTWPYHHGFQRIFPEVSTIFLSRLKSLVSLHLDGNHSMLGLSTYAHTPLPLRGLSLPSLRRLTLRSCFIDDELVWFLRQHRATLASLNVQDCFCVSVPWARDSVGTWAMFFDQFVEMRPVLTEIVAGYNADRVSRQRWLPKARDSETRERMCDALRANPGMKHFCYADFNTETGRTRMDAEANETAFRDGRDWAAYQRLVDLVEDNAVNGADIYQAPVEYNEVRNYTHGENCTCDHSKDGVWLRELGELTTTSDEEATTSDEED</sequence>
<evidence type="ECO:0000313" key="2">
    <source>
        <dbReference type="Proteomes" id="UP001148737"/>
    </source>
</evidence>
<gene>
    <name evidence="1" type="ORF">NLG97_g2809</name>
</gene>
<dbReference type="Proteomes" id="UP001148737">
    <property type="component" value="Unassembled WGS sequence"/>
</dbReference>
<organism evidence="1 2">
    <name type="scientific">Lecanicillium saksenae</name>
    <dbReference type="NCBI Taxonomy" id="468837"/>
    <lineage>
        <taxon>Eukaryota</taxon>
        <taxon>Fungi</taxon>
        <taxon>Dikarya</taxon>
        <taxon>Ascomycota</taxon>
        <taxon>Pezizomycotina</taxon>
        <taxon>Sordariomycetes</taxon>
        <taxon>Hypocreomycetidae</taxon>
        <taxon>Hypocreales</taxon>
        <taxon>Cordycipitaceae</taxon>
        <taxon>Lecanicillium</taxon>
    </lineage>
</organism>